<dbReference type="OrthoDB" id="4629244at2"/>
<dbReference type="Gene3D" id="1.10.260.40">
    <property type="entry name" value="lambda repressor-like DNA-binding domains"/>
    <property type="match status" value="1"/>
</dbReference>
<evidence type="ECO:0000313" key="2">
    <source>
        <dbReference type="EMBL" id="OFJ55645.1"/>
    </source>
</evidence>
<proteinExistence type="predicted"/>
<dbReference type="GO" id="GO:0003677">
    <property type="term" value="F:DNA binding"/>
    <property type="evidence" value="ECO:0007669"/>
    <property type="project" value="InterPro"/>
</dbReference>
<sequence>MTPEQASQLVTLLVNKRQALGLSVPEVSRRAGVDRGTLWRIEQGMIASPRAENLQAIGEVLGISASDLFATVGWMPPKELPTIRPYLRTKYRDLPPSAVAEIEAEFDAIAKKHGISFDTDAGPRDGEDE</sequence>
<comment type="caution">
    <text evidence="2">The sequence shown here is derived from an EMBL/GenBank/DDBJ whole genome shotgun (WGS) entry which is preliminary data.</text>
</comment>
<dbReference type="SMART" id="SM00530">
    <property type="entry name" value="HTH_XRE"/>
    <property type="match status" value="1"/>
</dbReference>
<dbReference type="Pfam" id="PF01381">
    <property type="entry name" value="HTH_3"/>
    <property type="match status" value="1"/>
</dbReference>
<organism evidence="2 3">
    <name type="scientific">Mycolicibacterium grossiae</name>
    <dbReference type="NCBI Taxonomy" id="1552759"/>
    <lineage>
        <taxon>Bacteria</taxon>
        <taxon>Bacillati</taxon>
        <taxon>Actinomycetota</taxon>
        <taxon>Actinomycetes</taxon>
        <taxon>Mycobacteriales</taxon>
        <taxon>Mycobacteriaceae</taxon>
        <taxon>Mycolicibacterium</taxon>
    </lineage>
</organism>
<dbReference type="PROSITE" id="PS50943">
    <property type="entry name" value="HTH_CROC1"/>
    <property type="match status" value="1"/>
</dbReference>
<keyword evidence="3" id="KW-1185">Reference proteome</keyword>
<name>A0A1E8QBA7_9MYCO</name>
<evidence type="ECO:0000313" key="3">
    <source>
        <dbReference type="Proteomes" id="UP000178953"/>
    </source>
</evidence>
<reference evidence="2 3" key="1">
    <citation type="submission" date="2016-09" db="EMBL/GenBank/DDBJ databases">
        <title>genome sequence of Mycobacterium sp. 739 SCH.</title>
        <authorList>
            <person name="Greninger A.L."/>
            <person name="Qin X."/>
            <person name="Jerome K."/>
            <person name="Vora S."/>
            <person name="Quinn K."/>
        </authorList>
    </citation>
    <scope>NUCLEOTIDE SEQUENCE [LARGE SCALE GENOMIC DNA]</scope>
    <source>
        <strain evidence="2 3">SCH</strain>
    </source>
</reference>
<dbReference type="Proteomes" id="UP000178953">
    <property type="component" value="Unassembled WGS sequence"/>
</dbReference>
<evidence type="ECO:0000259" key="1">
    <source>
        <dbReference type="PROSITE" id="PS50943"/>
    </source>
</evidence>
<dbReference type="InterPro" id="IPR010982">
    <property type="entry name" value="Lambda_DNA-bd_dom_sf"/>
</dbReference>
<accession>A0A1E8QBA7</accession>
<dbReference type="RefSeq" id="WP_070351072.1">
    <property type="nucleotide sequence ID" value="NZ_CP043474.1"/>
</dbReference>
<dbReference type="EMBL" id="MCHX01000001">
    <property type="protein sequence ID" value="OFJ55645.1"/>
    <property type="molecule type" value="Genomic_DNA"/>
</dbReference>
<dbReference type="CDD" id="cd00093">
    <property type="entry name" value="HTH_XRE"/>
    <property type="match status" value="1"/>
</dbReference>
<gene>
    <name evidence="2" type="ORF">BEL07_00025</name>
</gene>
<dbReference type="AlphaFoldDB" id="A0A1E8QBA7"/>
<feature type="domain" description="HTH cro/C1-type" evidence="1">
    <location>
        <begin position="13"/>
        <end position="68"/>
    </location>
</feature>
<dbReference type="InterPro" id="IPR001387">
    <property type="entry name" value="Cro/C1-type_HTH"/>
</dbReference>
<dbReference type="SUPFAM" id="SSF47413">
    <property type="entry name" value="lambda repressor-like DNA-binding domains"/>
    <property type="match status" value="1"/>
</dbReference>
<protein>
    <submittedName>
        <fullName evidence="2">Transcriptional regulator</fullName>
    </submittedName>
</protein>